<evidence type="ECO:0000259" key="9">
    <source>
        <dbReference type="Pfam" id="PF00482"/>
    </source>
</evidence>
<sequence>MTEPKTPKNHVFAWSYKNPDRKGAVSTGEIEAVTLNAARSSLRRRGLDARYLTIKKRSTGLMGQKIKPADIVGLLRQLSTLQNAGVSTMEGLQMLRLTSKKPGMKSMVQKMIQHLSTGNQLSDALALFPAYFDHISVSLIRAGEQGGVMDTVLRNIAEYKEKDFALKKKIRSALMYPGITVLVMIVVVIILMVKVIPVFAHLFTSFGSQLPYLTQLVVDLSDWMKSHVVILLLAPVLTIAGFLWSYRRFKSFRWWADRVSLHIPVIGPLLLKGATARFMKTLALLQGAGVPIHLAMETLSHVSGNSVIDDGISRATKNVIAGGTIADGLKGSALPELSIQMLSIGEKSGSVEAMATKTGEFYEGEVNEMVERMSTLLEPFIMIFLGVVIGTLVVAMYLPMLDMGQAILVGSGVKK</sequence>
<proteinExistence type="inferred from homology"/>
<evidence type="ECO:0000313" key="10">
    <source>
        <dbReference type="EMBL" id="MBU2721822.1"/>
    </source>
</evidence>
<reference evidence="10" key="1">
    <citation type="journal article" date="2021" name="ISME J.">
        <title>Genomic evolution of the class Acidithiobacillia: deep-branching Proteobacteria living in extreme acidic conditions.</title>
        <authorList>
            <person name="Moya-Beltran A."/>
            <person name="Beard S."/>
            <person name="Rojas-Villalobos C."/>
            <person name="Issotta F."/>
            <person name="Gallardo Y."/>
            <person name="Ulloa R."/>
            <person name="Giaveno A."/>
            <person name="Degli Esposti M."/>
            <person name="Johnson D.B."/>
            <person name="Quatrini R."/>
        </authorList>
    </citation>
    <scope>NUCLEOTIDE SEQUENCE</scope>
    <source>
        <strain evidence="10">DSM 583</strain>
    </source>
</reference>
<evidence type="ECO:0000256" key="4">
    <source>
        <dbReference type="ARBA" id="ARBA00022519"/>
    </source>
</evidence>
<dbReference type="Pfam" id="PF00482">
    <property type="entry name" value="T2SSF"/>
    <property type="match status" value="2"/>
</dbReference>
<evidence type="ECO:0000256" key="7">
    <source>
        <dbReference type="ARBA" id="ARBA00023136"/>
    </source>
</evidence>
<protein>
    <submittedName>
        <fullName evidence="10">Type II secretion system F family protein</fullName>
    </submittedName>
</protein>
<dbReference type="InterPro" id="IPR042094">
    <property type="entry name" value="T2SS_GspF_sf"/>
</dbReference>
<accession>A0A8X8K980</accession>
<dbReference type="RefSeq" id="WP_215886398.1">
    <property type="nucleotide sequence ID" value="NZ_CP134225.1"/>
</dbReference>
<comment type="caution">
    <text evidence="10">The sequence shown here is derived from an EMBL/GenBank/DDBJ whole genome shotgun (WGS) entry which is preliminary data.</text>
</comment>
<feature type="transmembrane region" description="Helical" evidence="8">
    <location>
        <begin position="379"/>
        <end position="398"/>
    </location>
</feature>
<keyword evidence="4" id="KW-0997">Cell inner membrane</keyword>
<name>A0A8X8K980_ACIFI</name>
<organism evidence="10 11">
    <name type="scientific">Acidithiobacillus ferridurans</name>
    <dbReference type="NCBI Taxonomy" id="1232575"/>
    <lineage>
        <taxon>Bacteria</taxon>
        <taxon>Pseudomonadati</taxon>
        <taxon>Pseudomonadota</taxon>
        <taxon>Acidithiobacillia</taxon>
        <taxon>Acidithiobacillales</taxon>
        <taxon>Acidithiobacillaceae</taxon>
        <taxon>Acidithiobacillus</taxon>
    </lineage>
</organism>
<feature type="transmembrane region" description="Helical" evidence="8">
    <location>
        <begin position="174"/>
        <end position="203"/>
    </location>
</feature>
<dbReference type="PANTHER" id="PTHR30012">
    <property type="entry name" value="GENERAL SECRETION PATHWAY PROTEIN"/>
    <property type="match status" value="1"/>
</dbReference>
<evidence type="ECO:0000256" key="8">
    <source>
        <dbReference type="SAM" id="Phobius"/>
    </source>
</evidence>
<dbReference type="Gene3D" id="1.20.81.30">
    <property type="entry name" value="Type II secretion system (T2SS), domain F"/>
    <property type="match status" value="2"/>
</dbReference>
<keyword evidence="3" id="KW-1003">Cell membrane</keyword>
<evidence type="ECO:0000256" key="5">
    <source>
        <dbReference type="ARBA" id="ARBA00022692"/>
    </source>
</evidence>
<comment type="similarity">
    <text evidence="2">Belongs to the GSP F family.</text>
</comment>
<evidence type="ECO:0000256" key="1">
    <source>
        <dbReference type="ARBA" id="ARBA00004429"/>
    </source>
</evidence>
<dbReference type="PANTHER" id="PTHR30012:SF7">
    <property type="entry name" value="PROTEIN TRANSPORT PROTEIN HOFC HOMOLOG"/>
    <property type="match status" value="1"/>
</dbReference>
<dbReference type="PRINTS" id="PR00812">
    <property type="entry name" value="BCTERIALGSPF"/>
</dbReference>
<keyword evidence="5 8" id="KW-0812">Transmembrane</keyword>
<gene>
    <name evidence="10" type="ORF">HF568_00940</name>
</gene>
<dbReference type="AlphaFoldDB" id="A0A8X8K980"/>
<keyword evidence="7 8" id="KW-0472">Membrane</keyword>
<comment type="subcellular location">
    <subcellularLocation>
        <location evidence="1">Cell inner membrane</location>
        <topology evidence="1">Multi-pass membrane protein</topology>
    </subcellularLocation>
</comment>
<evidence type="ECO:0000256" key="2">
    <source>
        <dbReference type="ARBA" id="ARBA00005745"/>
    </source>
</evidence>
<dbReference type="InterPro" id="IPR018076">
    <property type="entry name" value="T2SS_GspF_dom"/>
</dbReference>
<dbReference type="FunFam" id="1.20.81.30:FF:000001">
    <property type="entry name" value="Type II secretion system protein F"/>
    <property type="match status" value="1"/>
</dbReference>
<keyword evidence="6 8" id="KW-1133">Transmembrane helix</keyword>
<feature type="domain" description="Type II secretion system protein GspF" evidence="9">
    <location>
        <begin position="75"/>
        <end position="197"/>
    </location>
</feature>
<feature type="domain" description="Type II secretion system protein GspF" evidence="9">
    <location>
        <begin position="278"/>
        <end position="399"/>
    </location>
</feature>
<evidence type="ECO:0000256" key="3">
    <source>
        <dbReference type="ARBA" id="ARBA00022475"/>
    </source>
</evidence>
<dbReference type="InterPro" id="IPR003004">
    <property type="entry name" value="GspF/PilC"/>
</dbReference>
<dbReference type="EMBL" id="JABBHS010000027">
    <property type="protein sequence ID" value="MBU2721822.1"/>
    <property type="molecule type" value="Genomic_DNA"/>
</dbReference>
<evidence type="ECO:0000313" key="11">
    <source>
        <dbReference type="Proteomes" id="UP000887300"/>
    </source>
</evidence>
<evidence type="ECO:0000256" key="6">
    <source>
        <dbReference type="ARBA" id="ARBA00022989"/>
    </source>
</evidence>
<feature type="transmembrane region" description="Helical" evidence="8">
    <location>
        <begin position="223"/>
        <end position="244"/>
    </location>
</feature>
<dbReference type="GO" id="GO:0015628">
    <property type="term" value="P:protein secretion by the type II secretion system"/>
    <property type="evidence" value="ECO:0007669"/>
    <property type="project" value="TreeGrafter"/>
</dbReference>
<dbReference type="Proteomes" id="UP000887300">
    <property type="component" value="Unassembled WGS sequence"/>
</dbReference>
<dbReference type="GO" id="GO:0005886">
    <property type="term" value="C:plasma membrane"/>
    <property type="evidence" value="ECO:0007669"/>
    <property type="project" value="UniProtKB-SubCell"/>
</dbReference>